<reference evidence="1" key="1">
    <citation type="submission" date="2023-10" db="EMBL/GenBank/DDBJ databases">
        <title>Genome assembly of Pristionchus species.</title>
        <authorList>
            <person name="Yoshida K."/>
            <person name="Sommer R.J."/>
        </authorList>
    </citation>
    <scope>NUCLEOTIDE SEQUENCE</scope>
    <source>
        <strain evidence="1">RS0144</strain>
    </source>
</reference>
<evidence type="ECO:0000313" key="2">
    <source>
        <dbReference type="Proteomes" id="UP001432027"/>
    </source>
</evidence>
<dbReference type="AlphaFoldDB" id="A0AAV5U5T0"/>
<evidence type="ECO:0000313" key="1">
    <source>
        <dbReference type="EMBL" id="GMT01737.1"/>
    </source>
</evidence>
<dbReference type="Proteomes" id="UP001432027">
    <property type="component" value="Unassembled WGS sequence"/>
</dbReference>
<proteinExistence type="predicted"/>
<comment type="caution">
    <text evidence="1">The sequence shown here is derived from an EMBL/GenBank/DDBJ whole genome shotgun (WGS) entry which is preliminary data.</text>
</comment>
<keyword evidence="2" id="KW-1185">Reference proteome</keyword>
<protein>
    <submittedName>
        <fullName evidence="1">Uncharacterized protein</fullName>
    </submittedName>
</protein>
<accession>A0AAV5U5T0</accession>
<organism evidence="1 2">
    <name type="scientific">Pristionchus entomophagus</name>
    <dbReference type="NCBI Taxonomy" id="358040"/>
    <lineage>
        <taxon>Eukaryota</taxon>
        <taxon>Metazoa</taxon>
        <taxon>Ecdysozoa</taxon>
        <taxon>Nematoda</taxon>
        <taxon>Chromadorea</taxon>
        <taxon>Rhabditida</taxon>
        <taxon>Rhabditina</taxon>
        <taxon>Diplogasteromorpha</taxon>
        <taxon>Diplogasteroidea</taxon>
        <taxon>Neodiplogasteridae</taxon>
        <taxon>Pristionchus</taxon>
    </lineage>
</organism>
<name>A0AAV5U5T0_9BILA</name>
<dbReference type="EMBL" id="BTSX01000005">
    <property type="protein sequence ID" value="GMT01737.1"/>
    <property type="molecule type" value="Genomic_DNA"/>
</dbReference>
<feature type="non-terminal residue" evidence="1">
    <location>
        <position position="1"/>
    </location>
</feature>
<sequence>TFDGSPLTTPFGGQLANAESRRIHDFALARPRLTKQIVVKDVVMDQIDFDRVDFDSVRLLLAGCDFERLFIVQYNLSYNVSDSQLKSNCASTIFTEIKMSDDYQIAHQHTISNEIKFGRSEISINRAAIDAQFTHSPSQC</sequence>
<gene>
    <name evidence="1" type="ORF">PENTCL1PPCAC_23911</name>
</gene>